<keyword evidence="4" id="KW-1185">Reference proteome</keyword>
<evidence type="ECO:0000313" key="4">
    <source>
        <dbReference type="Proteomes" id="UP001275440"/>
    </source>
</evidence>
<comment type="caution">
    <text evidence="3">The sequence shown here is derived from an EMBL/GenBank/DDBJ whole genome shotgun (WGS) entry which is preliminary data.</text>
</comment>
<evidence type="ECO:0000256" key="1">
    <source>
        <dbReference type="SAM" id="MobiDB-lite"/>
    </source>
</evidence>
<evidence type="ECO:0000313" key="3">
    <source>
        <dbReference type="EMBL" id="MDV2477333.1"/>
    </source>
</evidence>
<feature type="region of interest" description="Disordered" evidence="1">
    <location>
        <begin position="1256"/>
        <end position="1285"/>
    </location>
</feature>
<accession>A0ABU3WTU1</accession>
<proteinExistence type="predicted"/>
<feature type="region of interest" description="Disordered" evidence="1">
    <location>
        <begin position="1"/>
        <end position="106"/>
    </location>
</feature>
<dbReference type="Pfam" id="PF00271">
    <property type="entry name" value="Helicase_C"/>
    <property type="match status" value="1"/>
</dbReference>
<dbReference type="InterPro" id="IPR014001">
    <property type="entry name" value="Helicase_ATP-bd"/>
</dbReference>
<dbReference type="PANTHER" id="PTHR41313">
    <property type="entry name" value="ADENINE-SPECIFIC METHYLTRANSFERASE"/>
    <property type="match status" value="1"/>
</dbReference>
<dbReference type="EMBL" id="WBMO01000003">
    <property type="protein sequence ID" value="MDV2477333.1"/>
    <property type="molecule type" value="Genomic_DNA"/>
</dbReference>
<dbReference type="Proteomes" id="UP001275440">
    <property type="component" value="Unassembled WGS sequence"/>
</dbReference>
<dbReference type="InterPro" id="IPR006935">
    <property type="entry name" value="Helicase/UvrB_N"/>
</dbReference>
<feature type="domain" description="Helicase ATP-binding" evidence="2">
    <location>
        <begin position="347"/>
        <end position="629"/>
    </location>
</feature>
<protein>
    <recommendedName>
        <fullName evidence="2">Helicase ATP-binding domain-containing protein</fullName>
    </recommendedName>
</protein>
<organism evidence="3 4">
    <name type="scientific">Rhodococcus zopfii</name>
    <dbReference type="NCBI Taxonomy" id="43772"/>
    <lineage>
        <taxon>Bacteria</taxon>
        <taxon>Bacillati</taxon>
        <taxon>Actinomycetota</taxon>
        <taxon>Actinomycetes</taxon>
        <taxon>Mycobacteriales</taxon>
        <taxon>Nocardiaceae</taxon>
        <taxon>Rhodococcus</taxon>
    </lineage>
</organism>
<feature type="compositionally biased region" description="Low complexity" evidence="1">
    <location>
        <begin position="89"/>
        <end position="100"/>
    </location>
</feature>
<dbReference type="InterPro" id="IPR027417">
    <property type="entry name" value="P-loop_NTPase"/>
</dbReference>
<name>A0ABU3WTU1_9NOCA</name>
<feature type="compositionally biased region" description="Basic and acidic residues" evidence="1">
    <location>
        <begin position="1426"/>
        <end position="1438"/>
    </location>
</feature>
<dbReference type="Gene3D" id="3.40.50.300">
    <property type="entry name" value="P-loop containing nucleotide triphosphate hydrolases"/>
    <property type="match status" value="2"/>
</dbReference>
<sequence>MARRSPNPTTVSCRTRSSGNCGRWPTHRRRLRTRSVLISRGRSSTTRDWPWSGVSSTTTTTPTPPARPRSSTTTFRPRSRRRRRRRTSTRPSRSASTRPDPSTPRRMAELLDTTIEDVLDQARGKMYPDLKSDDGWVPAAVFLSGNVRQKLAQARLREAENPARYVDAVQDLSKVVPVDVDPSKIGLRPGAAWIGEDIYRQFLIQEFNLNDKQLETEYTALTGSWNIRSHQKPMWLDEQYGYRDNWGMPEADMSGIKLFAAMCNNKPLQCRKTPEELEANPKPAFHKGRTEEIRDRAERLEERFTQWLWSDPERTDRLTRKFNDTFNSFVRLEHSIEHKKFPGLNTEKYDPFPYQKQAVVRLLHDETVLLDHCVGAGKTLSIAMSCMEMKRLGLVQQPWIVVPNHLVNQWHREVLDAYPGANVLVATDLTGKADRQRFMGQCAAGDWDVVIVPESKFFLMAVSPETQIDYIETEKTALATGLENAKKAGRGHTVKEIEKALERREDQLEKLIKSKSADTGITFEQTGCDFMFVDEAHMYKNLARASNSSDLAVIKAAERASDMDMKINYLRQRAIGRNREAGRPNAPARAAAFATGTPVSNSMSELWVMQKYLRPDLLDDLEMGHIDAWAQNFARQRTTVEMNVTGSQLRPVSRMAEYTNLPQLIALTDQFRDVVVRDQIPRKLPSLRDGTRTIVNFTLGREVRDFMHDLDERMQKTTRDAMRLDNALKISNDGRNASLHPALANLAEPDPSNDRVQQVVDQVWRIHVENADMQTPADEAGPDAEGVFQMVFCDRGTPKPGKSARDGNLYAMIRERLVERGMQPDAIAFIHDFPAAKDKQRLFADCRAGKVRVLIGSTETMSTGVNAQRLLKALHHMDCPYRPADLEQREGRIIRQGNVHEEVEILTYVAEQSFDATMWQIVERKAHYIQQLKTGDVPHSMEDIGGEMAMSAAQTKAAATGDPVYVEAVELESQVKRLVNEERSVNQINHLNEYMIRTFERDLPIYRQQVEELRAIAGPINEWFDTDRERRKIMIGSETVVDGDSEKVIAALQATLQDRYTYMRMNKSEATETLFEVAGTPVYGTYHVQTGALRLHTDGGLTRYVEEKDALDAMASSKAGHGLMARVRNMLKTVDGGLMHAERDLLEMTSRLDALREEPPLEFTKGAELRTLEYDLVEMKADINARENSPEAIRRFAEESDRRGRMGLYPGWSLDLNPTVGHADDRGLTRNGLIESVPMRMRMHADRWIENEAARAESRKSDPWLPRSNDGSIYQLGGDRESGLPGARVQWTDRMWHWTAWDGQGNLETNLTEQRSTAQSTAQSKAIAFAKEHNISYDYLLRRQALPEVQVVAGNDESEQWVTRESDPGISTESPSQPIADPRDSATSRHACEAAQGPLTPPKDAPRRDADAAQPEVLKPSGQRIQSRDHRRDGGRSL</sequence>
<dbReference type="SUPFAM" id="SSF52540">
    <property type="entry name" value="P-loop containing nucleoside triphosphate hydrolases"/>
    <property type="match status" value="2"/>
</dbReference>
<reference evidence="3 4" key="1">
    <citation type="submission" date="2019-10" db="EMBL/GenBank/DDBJ databases">
        <title>Draft Genome Assembly of Rhodococcus zopfii DSM44189.</title>
        <authorList>
            <person name="Sutton J.M."/>
            <person name="Akob D.M."/>
            <person name="Bushman T.J."/>
        </authorList>
    </citation>
    <scope>NUCLEOTIDE SEQUENCE [LARGE SCALE GENOMIC DNA]</scope>
    <source>
        <strain evidence="3 4">DSM 44189</strain>
    </source>
</reference>
<feature type="compositionally biased region" description="Polar residues" evidence="1">
    <location>
        <begin position="1"/>
        <end position="20"/>
    </location>
</feature>
<gene>
    <name evidence="3" type="ORF">F8M49_21735</name>
</gene>
<dbReference type="SMART" id="SM00487">
    <property type="entry name" value="DEXDc"/>
    <property type="match status" value="1"/>
</dbReference>
<dbReference type="PANTHER" id="PTHR41313:SF1">
    <property type="entry name" value="DNA METHYLASE ADENINE-SPECIFIC DOMAIN-CONTAINING PROTEIN"/>
    <property type="match status" value="1"/>
</dbReference>
<feature type="compositionally biased region" description="Basic residues" evidence="1">
    <location>
        <begin position="77"/>
        <end position="88"/>
    </location>
</feature>
<dbReference type="InterPro" id="IPR001650">
    <property type="entry name" value="Helicase_C-like"/>
</dbReference>
<dbReference type="InterPro" id="IPR052933">
    <property type="entry name" value="DNA_Protect_Modify"/>
</dbReference>
<dbReference type="Pfam" id="PF04851">
    <property type="entry name" value="ResIII"/>
    <property type="match status" value="1"/>
</dbReference>
<evidence type="ECO:0000259" key="2">
    <source>
        <dbReference type="SMART" id="SM00487"/>
    </source>
</evidence>
<feature type="compositionally biased region" description="Basic and acidic residues" evidence="1">
    <location>
        <begin position="1381"/>
        <end position="1392"/>
    </location>
</feature>
<feature type="region of interest" description="Disordered" evidence="1">
    <location>
        <begin position="1357"/>
        <end position="1438"/>
    </location>
</feature>